<evidence type="ECO:0000259" key="2">
    <source>
        <dbReference type="Pfam" id="PF08245"/>
    </source>
</evidence>
<protein>
    <submittedName>
        <fullName evidence="3">Peptidoglycan synthetase</fullName>
    </submittedName>
</protein>
<gene>
    <name evidence="3" type="ORF">A9Q93_01480</name>
</gene>
<feature type="domain" description="Mur ligase N-terminal catalytic" evidence="1">
    <location>
        <begin position="3"/>
        <end position="102"/>
    </location>
</feature>
<evidence type="ECO:0000259" key="1">
    <source>
        <dbReference type="Pfam" id="PF01225"/>
    </source>
</evidence>
<dbReference type="SUPFAM" id="SSF53244">
    <property type="entry name" value="MurD-like peptide ligases, peptide-binding domain"/>
    <property type="match status" value="1"/>
</dbReference>
<dbReference type="SUPFAM" id="SSF51984">
    <property type="entry name" value="MurCD N-terminal domain"/>
    <property type="match status" value="1"/>
</dbReference>
<dbReference type="InterPro" id="IPR050061">
    <property type="entry name" value="MurCDEF_pg_biosynth"/>
</dbReference>
<dbReference type="InterPro" id="IPR036565">
    <property type="entry name" value="Mur-like_cat_sf"/>
</dbReference>
<reference evidence="4" key="1">
    <citation type="journal article" date="2017" name="Proc. Natl. Acad. Sci. U.S.A.">
        <title>Simulation of Deepwater Horizon oil plume reveals substrate specialization within a complex community of hydrocarbon-degraders.</title>
        <authorList>
            <person name="Hu P."/>
            <person name="Dubinsky E.A."/>
            <person name="Probst A.J."/>
            <person name="Wang J."/>
            <person name="Sieber C.M.K."/>
            <person name="Tom L.M."/>
            <person name="Gardinali P."/>
            <person name="Banfield J.F."/>
            <person name="Atlas R.M."/>
            <person name="Andersen G.L."/>
        </authorList>
    </citation>
    <scope>NUCLEOTIDE SEQUENCE [LARGE SCALE GENOMIC DNA]</scope>
</reference>
<organism evidence="3 4">
    <name type="scientific">Nonlabens dokdonensis</name>
    <dbReference type="NCBI Taxonomy" id="328515"/>
    <lineage>
        <taxon>Bacteria</taxon>
        <taxon>Pseudomonadati</taxon>
        <taxon>Bacteroidota</taxon>
        <taxon>Flavobacteriia</taxon>
        <taxon>Flavobacteriales</taxon>
        <taxon>Flavobacteriaceae</taxon>
        <taxon>Nonlabens</taxon>
    </lineage>
</organism>
<dbReference type="Pfam" id="PF08245">
    <property type="entry name" value="Mur_ligase_M"/>
    <property type="match status" value="1"/>
</dbReference>
<dbReference type="InterPro" id="IPR000713">
    <property type="entry name" value="Mur_ligase_N"/>
</dbReference>
<dbReference type="PANTHER" id="PTHR43445:SF5">
    <property type="entry name" value="UDP-N-ACETYLMURAMATE--L-ALANYL-GAMMA-D-GLUTAMYL-MESO-2,6-DIAMINOHEPTANDIOATE LIGASE"/>
    <property type="match status" value="1"/>
</dbReference>
<dbReference type="Gene3D" id="3.40.1190.10">
    <property type="entry name" value="Mur-like, catalytic domain"/>
    <property type="match status" value="1"/>
</dbReference>
<dbReference type="InterPro" id="IPR013221">
    <property type="entry name" value="Mur_ligase_cen"/>
</dbReference>
<dbReference type="SUPFAM" id="SSF53623">
    <property type="entry name" value="MurD-like peptide ligases, catalytic domain"/>
    <property type="match status" value="1"/>
</dbReference>
<evidence type="ECO:0000313" key="4">
    <source>
        <dbReference type="Proteomes" id="UP000196102"/>
    </source>
</evidence>
<proteinExistence type="predicted"/>
<dbReference type="GO" id="GO:0016881">
    <property type="term" value="F:acid-amino acid ligase activity"/>
    <property type="evidence" value="ECO:0007669"/>
    <property type="project" value="InterPro"/>
</dbReference>
<dbReference type="Proteomes" id="UP000196102">
    <property type="component" value="Unassembled WGS sequence"/>
</dbReference>
<feature type="domain" description="Mur ligase central" evidence="2">
    <location>
        <begin position="108"/>
        <end position="280"/>
    </location>
</feature>
<evidence type="ECO:0000313" key="3">
    <source>
        <dbReference type="EMBL" id="OUS20228.1"/>
    </source>
</evidence>
<accession>A0A1Z8BCI4</accession>
<sequence length="450" mass="50838">MRVHFIAIGGSAMHNLALALHHKGDQVTGSDDTIFEPSKSRLEKQNLLPEQYGWFPEKITTDLDAVILGMHAKEDNPELLKAQELDLKIYSYPEYLYEQCKDKTRVVIGGSHGKTTITSMILHVMHYHDREVDYMVGAQLDGFDTMVHLTEDNEFMVLEGDEYLSSPIDRRPKFHLYQPNIALLSGIAWDHINVFPTWENYLSQFEQFVELMKNGSILVYNEDDPAVKQIAEAATKPTRKHSYTVPQHQIIDGTTYLDTPEGDMPIEIFGEHNLSNLAGAKWMCQHMGIDEDDFYEAIATFKGASKRLEKVAETKTAVIYKDFAHSPSKVAATTAAVAEQYSGRKTIACLELHTYSSLDPEFLNQYKNALNPATTAVVFYSPHAVEIKKLAPVSKEQILAAFDRDDLIVMTDPTEFKEWLFKQSLDNSALLLMSSGNYGGLDFNELKNLV</sequence>
<name>A0A1Z8BCI4_9FLAO</name>
<dbReference type="PANTHER" id="PTHR43445">
    <property type="entry name" value="UDP-N-ACETYLMURAMATE--L-ALANINE LIGASE-RELATED"/>
    <property type="match status" value="1"/>
</dbReference>
<dbReference type="EMBL" id="MAAX01000025">
    <property type="protein sequence ID" value="OUS20228.1"/>
    <property type="molecule type" value="Genomic_DNA"/>
</dbReference>
<dbReference type="Pfam" id="PF01225">
    <property type="entry name" value="Mur_ligase"/>
    <property type="match status" value="1"/>
</dbReference>
<dbReference type="Gene3D" id="3.90.190.20">
    <property type="entry name" value="Mur ligase, C-terminal domain"/>
    <property type="match status" value="1"/>
</dbReference>
<dbReference type="AlphaFoldDB" id="A0A1Z8BCI4"/>
<dbReference type="RefSeq" id="WP_303685608.1">
    <property type="nucleotide sequence ID" value="NZ_CAJXYO010000031.1"/>
</dbReference>
<dbReference type="GO" id="GO:0005524">
    <property type="term" value="F:ATP binding"/>
    <property type="evidence" value="ECO:0007669"/>
    <property type="project" value="InterPro"/>
</dbReference>
<comment type="caution">
    <text evidence="3">The sequence shown here is derived from an EMBL/GenBank/DDBJ whole genome shotgun (WGS) entry which is preliminary data.</text>
</comment>
<dbReference type="InterPro" id="IPR036615">
    <property type="entry name" value="Mur_ligase_C_dom_sf"/>
</dbReference>
<dbReference type="Gene3D" id="3.40.50.720">
    <property type="entry name" value="NAD(P)-binding Rossmann-like Domain"/>
    <property type="match status" value="1"/>
</dbReference>